<evidence type="ECO:0000313" key="14">
    <source>
        <dbReference type="Proteomes" id="UP000230605"/>
    </source>
</evidence>
<organism evidence="12 14">
    <name type="scientific">Cercospora beticola</name>
    <name type="common">Sugarbeet leaf spot fungus</name>
    <dbReference type="NCBI Taxonomy" id="122368"/>
    <lineage>
        <taxon>Eukaryota</taxon>
        <taxon>Fungi</taxon>
        <taxon>Dikarya</taxon>
        <taxon>Ascomycota</taxon>
        <taxon>Pezizomycotina</taxon>
        <taxon>Dothideomycetes</taxon>
        <taxon>Dothideomycetidae</taxon>
        <taxon>Mycosphaerellales</taxon>
        <taxon>Mycosphaerellaceae</taxon>
        <taxon>Cercospora</taxon>
    </lineage>
</organism>
<dbReference type="InterPro" id="IPR011009">
    <property type="entry name" value="Kinase-like_dom_sf"/>
</dbReference>
<dbReference type="InterPro" id="IPR017441">
    <property type="entry name" value="Protein_kinase_ATP_BS"/>
</dbReference>
<dbReference type="EC" id="2.7.11.1" evidence="1"/>
<gene>
    <name evidence="12" type="ORF">CB0940_04777</name>
    <name evidence="13" type="ORF">RHO25_006681</name>
</gene>
<evidence type="ECO:0000256" key="1">
    <source>
        <dbReference type="ARBA" id="ARBA00012513"/>
    </source>
</evidence>
<evidence type="ECO:0000259" key="11">
    <source>
        <dbReference type="PROSITE" id="PS50011"/>
    </source>
</evidence>
<evidence type="ECO:0000313" key="12">
    <source>
        <dbReference type="EMBL" id="PIA93349.1"/>
    </source>
</evidence>
<comment type="similarity">
    <text evidence="10">Belongs to the protein kinase superfamily.</text>
</comment>
<dbReference type="EMBL" id="CP134187">
    <property type="protein sequence ID" value="WPB02047.1"/>
    <property type="molecule type" value="Genomic_DNA"/>
</dbReference>
<dbReference type="PANTHER" id="PTHR47634:SF9">
    <property type="entry name" value="PROTEIN KINASE DOMAIN-CONTAINING PROTEIN-RELATED"/>
    <property type="match status" value="1"/>
</dbReference>
<dbReference type="InterPro" id="IPR051334">
    <property type="entry name" value="SRPK"/>
</dbReference>
<feature type="domain" description="Protein kinase" evidence="11">
    <location>
        <begin position="100"/>
        <end position="446"/>
    </location>
</feature>
<reference evidence="13 15" key="2">
    <citation type="submission" date="2023-09" db="EMBL/GenBank/DDBJ databases">
        <title>Complete-Gapless Cercospora beticola genome.</title>
        <authorList>
            <person name="Wyatt N.A."/>
            <person name="Spanner R.E."/>
            <person name="Bolton M.D."/>
        </authorList>
    </citation>
    <scope>NUCLEOTIDE SEQUENCE [LARGE SCALE GENOMIC DNA]</scope>
    <source>
        <strain evidence="13">Cb09-40</strain>
    </source>
</reference>
<evidence type="ECO:0000256" key="8">
    <source>
        <dbReference type="ARBA" id="ARBA00048679"/>
    </source>
</evidence>
<evidence type="ECO:0000256" key="7">
    <source>
        <dbReference type="ARBA" id="ARBA00047899"/>
    </source>
</evidence>
<dbReference type="Gene3D" id="1.10.510.10">
    <property type="entry name" value="Transferase(Phosphotransferase) domain 1"/>
    <property type="match status" value="1"/>
</dbReference>
<proteinExistence type="inferred from homology"/>
<dbReference type="SMART" id="SM00220">
    <property type="entry name" value="S_TKc"/>
    <property type="match status" value="1"/>
</dbReference>
<dbReference type="EMBL" id="LKMD01000105">
    <property type="protein sequence ID" value="PIA93349.1"/>
    <property type="molecule type" value="Genomic_DNA"/>
</dbReference>
<evidence type="ECO:0000256" key="9">
    <source>
        <dbReference type="PROSITE-ProRule" id="PRU10141"/>
    </source>
</evidence>
<feature type="binding site" evidence="9">
    <location>
        <position position="129"/>
    </location>
    <ligand>
        <name>ATP</name>
        <dbReference type="ChEBI" id="CHEBI:30616"/>
    </ligand>
</feature>
<name>A0A2G5HLB4_CERBT</name>
<evidence type="ECO:0000256" key="5">
    <source>
        <dbReference type="ARBA" id="ARBA00022777"/>
    </source>
</evidence>
<dbReference type="AlphaFoldDB" id="A0A2G5HLB4"/>
<dbReference type="Gene3D" id="3.30.200.20">
    <property type="entry name" value="Phosphorylase Kinase, domain 1"/>
    <property type="match status" value="1"/>
</dbReference>
<reference evidence="12 14" key="1">
    <citation type="submission" date="2015-10" db="EMBL/GenBank/DDBJ databases">
        <title>The cercosporin biosynthetic gene cluster was horizontally transferred to several fungal lineages and shown to be expanded in Cercospora beticola based on microsynteny with recipient genomes.</title>
        <authorList>
            <person name="De Jonge R."/>
            <person name="Ebert M.K."/>
            <person name="Suttle J.C."/>
            <person name="Jurick Ii W.M."/>
            <person name="Secor G.A."/>
            <person name="Thomma B.P."/>
            <person name="Van De Peer Y."/>
            <person name="Bolton M.D."/>
        </authorList>
    </citation>
    <scope>NUCLEOTIDE SEQUENCE [LARGE SCALE GENOMIC DNA]</scope>
    <source>
        <strain evidence="12 14">09-40</strain>
    </source>
</reference>
<dbReference type="PROSITE" id="PS00108">
    <property type="entry name" value="PROTEIN_KINASE_ST"/>
    <property type="match status" value="1"/>
</dbReference>
<dbReference type="GO" id="GO:0000245">
    <property type="term" value="P:spliceosomal complex assembly"/>
    <property type="evidence" value="ECO:0007669"/>
    <property type="project" value="TreeGrafter"/>
</dbReference>
<keyword evidence="15" id="KW-1185">Reference proteome</keyword>
<dbReference type="SUPFAM" id="SSF56112">
    <property type="entry name" value="Protein kinase-like (PK-like)"/>
    <property type="match status" value="1"/>
</dbReference>
<dbReference type="InterPro" id="IPR000719">
    <property type="entry name" value="Prot_kinase_dom"/>
</dbReference>
<evidence type="ECO:0000256" key="4">
    <source>
        <dbReference type="ARBA" id="ARBA00022741"/>
    </source>
</evidence>
<keyword evidence="2 10" id="KW-0723">Serine/threonine-protein kinase</keyword>
<dbReference type="PROSITE" id="PS50011">
    <property type="entry name" value="PROTEIN_KINASE_DOM"/>
    <property type="match status" value="1"/>
</dbReference>
<keyword evidence="3" id="KW-0808">Transferase</keyword>
<evidence type="ECO:0000313" key="13">
    <source>
        <dbReference type="EMBL" id="WPB02047.1"/>
    </source>
</evidence>
<keyword evidence="4 9" id="KW-0547">Nucleotide-binding</keyword>
<dbReference type="GO" id="GO:0050684">
    <property type="term" value="P:regulation of mRNA processing"/>
    <property type="evidence" value="ECO:0007669"/>
    <property type="project" value="TreeGrafter"/>
</dbReference>
<dbReference type="InterPro" id="IPR008271">
    <property type="entry name" value="Ser/Thr_kinase_AS"/>
</dbReference>
<dbReference type="GO" id="GO:0004674">
    <property type="term" value="F:protein serine/threonine kinase activity"/>
    <property type="evidence" value="ECO:0007669"/>
    <property type="project" value="UniProtKB-KW"/>
</dbReference>
<keyword evidence="6 9" id="KW-0067">ATP-binding</keyword>
<comment type="catalytic activity">
    <reaction evidence="7">
        <text>L-threonyl-[protein] + ATP = O-phospho-L-threonyl-[protein] + ADP + H(+)</text>
        <dbReference type="Rhea" id="RHEA:46608"/>
        <dbReference type="Rhea" id="RHEA-COMP:11060"/>
        <dbReference type="Rhea" id="RHEA-COMP:11605"/>
        <dbReference type="ChEBI" id="CHEBI:15378"/>
        <dbReference type="ChEBI" id="CHEBI:30013"/>
        <dbReference type="ChEBI" id="CHEBI:30616"/>
        <dbReference type="ChEBI" id="CHEBI:61977"/>
        <dbReference type="ChEBI" id="CHEBI:456216"/>
        <dbReference type="EC" id="2.7.11.1"/>
    </reaction>
</comment>
<evidence type="ECO:0000313" key="15">
    <source>
        <dbReference type="Proteomes" id="UP001302367"/>
    </source>
</evidence>
<evidence type="ECO:0000256" key="2">
    <source>
        <dbReference type="ARBA" id="ARBA00022527"/>
    </source>
</evidence>
<evidence type="ECO:0000256" key="3">
    <source>
        <dbReference type="ARBA" id="ARBA00022679"/>
    </source>
</evidence>
<sequence>MNVIAPPVTMNPTLQRTCPRIFVASHSSQVAKRLPRPVYHSIVRSTRRILSPVTCGTSIRRTATTKTKLTEQPFEEERLPGYSHEQFYPIHIGDTLKSRYVVVGKLGYGANSTVWLCRDKTNDEFVAIKVYVKTSQQYVHLEQLAYDHLSSIRSSHPGRLGIRDLLDWFYLPATDGSRHYCLVHEPLHTTLFNLQRFGGSPRPFPEDLVKGAISSLLETLDFLHTEASLTHCDIKLSNIMLEIEDTSVHSTFAENERTDPVPRKVIDERRTIYGSRKLPHPQGHAFGRPILCDFGEARIGSTFPYTELQPEVYKAPEILLQLPWDHKVDIWNTACVAWDMLQVSHLFDGHDEEGYHNNRVDIGEMVGLLGHPPMEMQRQSVHSSKVLDEQGKWKNDPPLSPDTFEDRLTCLSGQSKAEFLSFLRAMLKWQPRDRKTARELLQHPWLTGHT</sequence>
<dbReference type="PANTHER" id="PTHR47634">
    <property type="entry name" value="PROTEIN KINASE DOMAIN-CONTAINING PROTEIN-RELATED"/>
    <property type="match status" value="1"/>
</dbReference>
<dbReference type="PROSITE" id="PS00107">
    <property type="entry name" value="PROTEIN_KINASE_ATP"/>
    <property type="match status" value="1"/>
</dbReference>
<protein>
    <recommendedName>
        <fullName evidence="1">non-specific serine/threonine protein kinase</fullName>
        <ecNumber evidence="1">2.7.11.1</ecNumber>
    </recommendedName>
</protein>
<dbReference type="GO" id="GO:0005524">
    <property type="term" value="F:ATP binding"/>
    <property type="evidence" value="ECO:0007669"/>
    <property type="project" value="UniProtKB-UniRule"/>
</dbReference>
<dbReference type="Pfam" id="PF00069">
    <property type="entry name" value="Pkinase"/>
    <property type="match status" value="2"/>
</dbReference>
<evidence type="ECO:0000256" key="6">
    <source>
        <dbReference type="ARBA" id="ARBA00022840"/>
    </source>
</evidence>
<accession>A0A2G5HLB4</accession>
<dbReference type="OrthoDB" id="5979581at2759"/>
<evidence type="ECO:0000256" key="10">
    <source>
        <dbReference type="RuleBase" id="RU000304"/>
    </source>
</evidence>
<dbReference type="Proteomes" id="UP001302367">
    <property type="component" value="Chromosome 4"/>
</dbReference>
<keyword evidence="5 12" id="KW-0418">Kinase</keyword>
<dbReference type="Proteomes" id="UP000230605">
    <property type="component" value="Chromosome 4"/>
</dbReference>
<comment type="catalytic activity">
    <reaction evidence="8">
        <text>L-seryl-[protein] + ATP = O-phospho-L-seryl-[protein] + ADP + H(+)</text>
        <dbReference type="Rhea" id="RHEA:17989"/>
        <dbReference type="Rhea" id="RHEA-COMP:9863"/>
        <dbReference type="Rhea" id="RHEA-COMP:11604"/>
        <dbReference type="ChEBI" id="CHEBI:15378"/>
        <dbReference type="ChEBI" id="CHEBI:29999"/>
        <dbReference type="ChEBI" id="CHEBI:30616"/>
        <dbReference type="ChEBI" id="CHEBI:83421"/>
        <dbReference type="ChEBI" id="CHEBI:456216"/>
        <dbReference type="EC" id="2.7.11.1"/>
    </reaction>
</comment>